<dbReference type="InterPro" id="IPR013320">
    <property type="entry name" value="ConA-like_dom_sf"/>
</dbReference>
<dbReference type="PROSITE" id="PS50188">
    <property type="entry name" value="B302_SPRY"/>
    <property type="match status" value="1"/>
</dbReference>
<keyword evidence="4" id="KW-1185">Reference proteome</keyword>
<reference evidence="3 4" key="1">
    <citation type="submission" date="2018-11" db="EMBL/GenBank/DDBJ databases">
        <title>Genome sequence of Saitozyma podzolica DSM 27192.</title>
        <authorList>
            <person name="Aliyu H."/>
            <person name="Gorte O."/>
            <person name="Ochsenreither K."/>
        </authorList>
    </citation>
    <scope>NUCLEOTIDE SEQUENCE [LARGE SCALE GENOMIC DNA]</scope>
    <source>
        <strain evidence="3 4">DSM 27192</strain>
    </source>
</reference>
<dbReference type="SUPFAM" id="SSF49899">
    <property type="entry name" value="Concanavalin A-like lectins/glucanases"/>
    <property type="match status" value="1"/>
</dbReference>
<feature type="compositionally biased region" description="Polar residues" evidence="1">
    <location>
        <begin position="359"/>
        <end position="391"/>
    </location>
</feature>
<protein>
    <recommendedName>
        <fullName evidence="2">B30.2/SPRY domain-containing protein</fullName>
    </recommendedName>
</protein>
<dbReference type="PANTHER" id="PTHR12864">
    <property type="entry name" value="RAN BINDING PROTEIN 9-RELATED"/>
    <property type="match status" value="1"/>
</dbReference>
<feature type="compositionally biased region" description="Polar residues" evidence="1">
    <location>
        <begin position="117"/>
        <end position="137"/>
    </location>
</feature>
<dbReference type="InterPro" id="IPR003877">
    <property type="entry name" value="SPRY_dom"/>
</dbReference>
<feature type="region of interest" description="Disordered" evidence="1">
    <location>
        <begin position="209"/>
        <end position="250"/>
    </location>
</feature>
<organism evidence="3 4">
    <name type="scientific">Saitozyma podzolica</name>
    <dbReference type="NCBI Taxonomy" id="1890683"/>
    <lineage>
        <taxon>Eukaryota</taxon>
        <taxon>Fungi</taxon>
        <taxon>Dikarya</taxon>
        <taxon>Basidiomycota</taxon>
        <taxon>Agaricomycotina</taxon>
        <taxon>Tremellomycetes</taxon>
        <taxon>Tremellales</taxon>
        <taxon>Trimorphomycetaceae</taxon>
        <taxon>Saitozyma</taxon>
    </lineage>
</organism>
<dbReference type="EMBL" id="RSCD01000013">
    <property type="protein sequence ID" value="RSH89630.1"/>
    <property type="molecule type" value="Genomic_DNA"/>
</dbReference>
<dbReference type="InterPro" id="IPR050618">
    <property type="entry name" value="Ubq-SigPath_Reg"/>
</dbReference>
<feature type="region of interest" description="Disordered" evidence="1">
    <location>
        <begin position="1"/>
        <end position="23"/>
    </location>
</feature>
<dbReference type="InterPro" id="IPR001870">
    <property type="entry name" value="B30.2/SPRY"/>
</dbReference>
<feature type="compositionally biased region" description="Basic and acidic residues" evidence="1">
    <location>
        <begin position="58"/>
        <end position="70"/>
    </location>
</feature>
<name>A0A427YEY9_9TREE</name>
<feature type="region of interest" description="Disordered" evidence="1">
    <location>
        <begin position="354"/>
        <end position="413"/>
    </location>
</feature>
<evidence type="ECO:0000313" key="4">
    <source>
        <dbReference type="Proteomes" id="UP000279259"/>
    </source>
</evidence>
<feature type="domain" description="B30.2/SPRY" evidence="2">
    <location>
        <begin position="411"/>
        <end position="608"/>
    </location>
</feature>
<feature type="compositionally biased region" description="Polar residues" evidence="1">
    <location>
        <begin position="161"/>
        <end position="174"/>
    </location>
</feature>
<dbReference type="OrthoDB" id="25503at2759"/>
<dbReference type="InterPro" id="IPR043136">
    <property type="entry name" value="B30.2/SPRY_sf"/>
</dbReference>
<feature type="region of interest" description="Disordered" evidence="1">
    <location>
        <begin position="154"/>
        <end position="189"/>
    </location>
</feature>
<evidence type="ECO:0000313" key="3">
    <source>
        <dbReference type="EMBL" id="RSH89630.1"/>
    </source>
</evidence>
<dbReference type="Proteomes" id="UP000279259">
    <property type="component" value="Unassembled WGS sequence"/>
</dbReference>
<feature type="region of interest" description="Disordered" evidence="1">
    <location>
        <begin position="39"/>
        <end position="138"/>
    </location>
</feature>
<accession>A0A427YEY9</accession>
<comment type="caution">
    <text evidence="3">The sequence shown here is derived from an EMBL/GenBank/DDBJ whole genome shotgun (WGS) entry which is preliminary data.</text>
</comment>
<dbReference type="Gene3D" id="2.60.120.920">
    <property type="match status" value="1"/>
</dbReference>
<evidence type="ECO:0000256" key="1">
    <source>
        <dbReference type="SAM" id="MobiDB-lite"/>
    </source>
</evidence>
<dbReference type="STRING" id="1890683.A0A427YEY9"/>
<proteinExistence type="predicted"/>
<gene>
    <name evidence="3" type="ORF">EHS25_002181</name>
</gene>
<dbReference type="Pfam" id="PF00622">
    <property type="entry name" value="SPRY"/>
    <property type="match status" value="1"/>
</dbReference>
<dbReference type="SMART" id="SM00449">
    <property type="entry name" value="SPRY"/>
    <property type="match status" value="1"/>
</dbReference>
<dbReference type="AlphaFoldDB" id="A0A427YEY9"/>
<sequence length="942" mass="103777">MPLSPDQADLHRSAPAPAVPSPLRHLYAGSPFTSRTYASVAAGPRSTVQDTGGWGFDDVDRQESLDDLRPDQSGTSTSSRLEPLPTPPWRRRTEAVNDSLTMSDGAGPSRSRDQPMPTASSSARQLDETASSTSSSRGLAPIFTLDELLGAARAGAAPTASSEQNDVANVANRQNRQRPRSENFTLGDPGWTVWDVLRNERLEERAASRRSWQGGLGFARRTGQGSVSPAQDPRDTTLDPMTTTAASRPRRRILQAHRLATARDSLEGDYGISAELRGLMDDPDSDDSGDLALSDLLRATGSIPAGEGREHRGSGAIVRGRNNRRRRSFLERIEAQESYLPPDRDLPIRVPALGMEPTNVDTSRMQQPLVVRTSTTRPRSDSDASMETSSRPRAPTKRRKVDQRPISQALTRPTYLDYSTLPASALLPDAFEPPPNRDKSFLALTTTRSPLGQLRHVVTFSDFPYPSRTDADASAVRANRTIPLGCGVHYYEAEVLDQGEEGFMSVGWMQKDLDLGRLVGWDRGSWGWHADDGRSFEGQGRGEEFTEKWGTGDVVGCGVDLTLGRAFFTKNGKLMGHRFKKMGAGLYPAVGLRTQRESLSVNFTGPFRFDVDKYVRDVRDRVWGAAMTTPAPHVVRLVDQPSDISSHNLPKSEAASVVSGNSASSGSFLDSLPSESSLRDPMQRTTAAFVVDYLQHTGRDRILASVLGDMSRRNWLPPAIEQEAIPLSPPNVPSEDLQLRHFSSPFAAIRHVTSVVARGLPVPMKLLYTLDPSLLTDTTEARALWQRIRVRRFVHLLDQSGADLDEAIAYGKGLMGETREAKWESKESRMLTEAFGLLGIEAGEWTEEIRGIWSLRAEEDAKELEAHLRRVMGFKTRTHLEQAIGQTRLVAKALVENGVADGAFIDRRDTREGTTRGTSKDAAHDMEQELYEKLFDDSMMAL</sequence>
<evidence type="ECO:0000259" key="2">
    <source>
        <dbReference type="PROSITE" id="PS50188"/>
    </source>
</evidence>